<evidence type="ECO:0000313" key="2">
    <source>
        <dbReference type="EMBL" id="KAJ1143606.1"/>
    </source>
</evidence>
<dbReference type="AlphaFoldDB" id="A0AAV7QWE3"/>
<evidence type="ECO:0000313" key="3">
    <source>
        <dbReference type="Proteomes" id="UP001066276"/>
    </source>
</evidence>
<keyword evidence="3" id="KW-1185">Reference proteome</keyword>
<dbReference type="EMBL" id="JANPWB010000010">
    <property type="protein sequence ID" value="KAJ1143606.1"/>
    <property type="molecule type" value="Genomic_DNA"/>
</dbReference>
<gene>
    <name evidence="2" type="ORF">NDU88_009912</name>
</gene>
<organism evidence="2 3">
    <name type="scientific">Pleurodeles waltl</name>
    <name type="common">Iberian ribbed newt</name>
    <dbReference type="NCBI Taxonomy" id="8319"/>
    <lineage>
        <taxon>Eukaryota</taxon>
        <taxon>Metazoa</taxon>
        <taxon>Chordata</taxon>
        <taxon>Craniata</taxon>
        <taxon>Vertebrata</taxon>
        <taxon>Euteleostomi</taxon>
        <taxon>Amphibia</taxon>
        <taxon>Batrachia</taxon>
        <taxon>Caudata</taxon>
        <taxon>Salamandroidea</taxon>
        <taxon>Salamandridae</taxon>
        <taxon>Pleurodelinae</taxon>
        <taxon>Pleurodeles</taxon>
    </lineage>
</organism>
<feature type="compositionally biased region" description="Basic and acidic residues" evidence="1">
    <location>
        <begin position="51"/>
        <end position="62"/>
    </location>
</feature>
<evidence type="ECO:0000256" key="1">
    <source>
        <dbReference type="SAM" id="MobiDB-lite"/>
    </source>
</evidence>
<comment type="caution">
    <text evidence="2">The sequence shown here is derived from an EMBL/GenBank/DDBJ whole genome shotgun (WGS) entry which is preliminary data.</text>
</comment>
<accession>A0AAV7QWE3</accession>
<protein>
    <submittedName>
        <fullName evidence="2">Uncharacterized protein</fullName>
    </submittedName>
</protein>
<proteinExistence type="predicted"/>
<feature type="region of interest" description="Disordered" evidence="1">
    <location>
        <begin position="43"/>
        <end position="76"/>
    </location>
</feature>
<dbReference type="Proteomes" id="UP001066276">
    <property type="component" value="Chromosome 6"/>
</dbReference>
<sequence>MDPPRLEESCRSVFPPDGRQQALLHANRAFGVFGCCWGPGGTRRSQIGPAERGDVEQDKEPSLKQVAPGEVPERGTTRMRETVLAEVAQRSPTSPENNLGGRAMQVRVLWTQAGLCTKDFRRNCTETGVAAKV</sequence>
<reference evidence="2" key="1">
    <citation type="journal article" date="2022" name="bioRxiv">
        <title>Sequencing and chromosome-scale assembly of the giantPleurodeles waltlgenome.</title>
        <authorList>
            <person name="Brown T."/>
            <person name="Elewa A."/>
            <person name="Iarovenko S."/>
            <person name="Subramanian E."/>
            <person name="Araus A.J."/>
            <person name="Petzold A."/>
            <person name="Susuki M."/>
            <person name="Suzuki K.-i.T."/>
            <person name="Hayashi T."/>
            <person name="Toyoda A."/>
            <person name="Oliveira C."/>
            <person name="Osipova E."/>
            <person name="Leigh N.D."/>
            <person name="Simon A."/>
            <person name="Yun M.H."/>
        </authorList>
    </citation>
    <scope>NUCLEOTIDE SEQUENCE</scope>
    <source>
        <strain evidence="2">20211129_DDA</strain>
        <tissue evidence="2">Liver</tissue>
    </source>
</reference>
<name>A0AAV7QWE3_PLEWA</name>